<evidence type="ECO:0000256" key="1">
    <source>
        <dbReference type="SAM" id="MobiDB-lite"/>
    </source>
</evidence>
<reference evidence="2 3" key="1">
    <citation type="submission" date="2018-06" db="EMBL/GenBank/DDBJ databases">
        <title>A transcriptomic atlas of mushroom development highlights an independent origin of complex multicellularity.</title>
        <authorList>
            <consortium name="DOE Joint Genome Institute"/>
            <person name="Krizsan K."/>
            <person name="Almasi E."/>
            <person name="Merenyi Z."/>
            <person name="Sahu N."/>
            <person name="Viragh M."/>
            <person name="Koszo T."/>
            <person name="Mondo S."/>
            <person name="Kiss B."/>
            <person name="Balint B."/>
            <person name="Kues U."/>
            <person name="Barry K."/>
            <person name="Hegedus J.C."/>
            <person name="Henrissat B."/>
            <person name="Johnson J."/>
            <person name="Lipzen A."/>
            <person name="Ohm R."/>
            <person name="Nagy I."/>
            <person name="Pangilinan J."/>
            <person name="Yan J."/>
            <person name="Xiong Y."/>
            <person name="Grigoriev I.V."/>
            <person name="Hibbett D.S."/>
            <person name="Nagy L.G."/>
        </authorList>
    </citation>
    <scope>NUCLEOTIDE SEQUENCE [LARGE SCALE GENOMIC DNA]</scope>
    <source>
        <strain evidence="2 3">SZMC22713</strain>
    </source>
</reference>
<dbReference type="AlphaFoldDB" id="A0A4Y7Q496"/>
<sequence length="294" mass="32698">MLGLPVQFVERQLSSIDRERMNAQQKFEKIHAVNLYWSQHLQDAPGTSPPHNNRSWANGRDIIATTSTEENAREGSHASKWRTTSERLLAEHRHDRATRFRWIVHLGVRIELRAASSAESIITRIEGGRESKQSPASSAVRERWAKDGRERVAVLGGLLKTAKDKDKDGAKGRKESKDAEKKRNREKKQVKKKKRETETESRRSGGPQEVRPWPVSDQPLGSGSPKGIIVDGNGNGIMTILDAATADPAPDASPRSYHAGSVPRQSQGDEDDTQNIFPHRLDTSLKKIETVGAG</sequence>
<feature type="compositionally biased region" description="Basic and acidic residues" evidence="1">
    <location>
        <begin position="161"/>
        <end position="183"/>
    </location>
</feature>
<dbReference type="VEuPathDB" id="FungiDB:BD410DRAFT_803285"/>
<accession>A0A4Y7Q496</accession>
<feature type="region of interest" description="Disordered" evidence="1">
    <location>
        <begin position="156"/>
        <end position="281"/>
    </location>
</feature>
<name>A0A4Y7Q496_9AGAM</name>
<evidence type="ECO:0000313" key="2">
    <source>
        <dbReference type="EMBL" id="TDL22477.1"/>
    </source>
</evidence>
<organism evidence="2 3">
    <name type="scientific">Rickenella mellea</name>
    <dbReference type="NCBI Taxonomy" id="50990"/>
    <lineage>
        <taxon>Eukaryota</taxon>
        <taxon>Fungi</taxon>
        <taxon>Dikarya</taxon>
        <taxon>Basidiomycota</taxon>
        <taxon>Agaricomycotina</taxon>
        <taxon>Agaricomycetes</taxon>
        <taxon>Hymenochaetales</taxon>
        <taxon>Rickenellaceae</taxon>
        <taxon>Rickenella</taxon>
    </lineage>
</organism>
<feature type="compositionally biased region" description="Low complexity" evidence="1">
    <location>
        <begin position="242"/>
        <end position="254"/>
    </location>
</feature>
<gene>
    <name evidence="2" type="ORF">BD410DRAFT_803285</name>
</gene>
<dbReference type="EMBL" id="ML170174">
    <property type="protein sequence ID" value="TDL22477.1"/>
    <property type="molecule type" value="Genomic_DNA"/>
</dbReference>
<keyword evidence="3" id="KW-1185">Reference proteome</keyword>
<dbReference type="Proteomes" id="UP000294933">
    <property type="component" value="Unassembled WGS sequence"/>
</dbReference>
<dbReference type="OrthoDB" id="2563277at2759"/>
<protein>
    <submittedName>
        <fullName evidence="2">Uncharacterized protein</fullName>
    </submittedName>
</protein>
<evidence type="ECO:0000313" key="3">
    <source>
        <dbReference type="Proteomes" id="UP000294933"/>
    </source>
</evidence>
<feature type="compositionally biased region" description="Basic residues" evidence="1">
    <location>
        <begin position="184"/>
        <end position="194"/>
    </location>
</feature>
<proteinExistence type="predicted"/>